<dbReference type="Pfam" id="PF03960">
    <property type="entry name" value="ArsC"/>
    <property type="match status" value="1"/>
</dbReference>
<reference evidence="2 3" key="1">
    <citation type="submission" date="2018-06" db="EMBL/GenBank/DDBJ databases">
        <title>Genomic Encyclopedia of Type Strains, Phase IV (KMG-IV): sequencing the most valuable type-strain genomes for metagenomic binning, comparative biology and taxonomic classification.</title>
        <authorList>
            <person name="Goeker M."/>
        </authorList>
    </citation>
    <scope>NUCLEOTIDE SEQUENCE [LARGE SCALE GENOMIC DNA]</scope>
    <source>
        <strain evidence="2 3">DSM 5</strain>
    </source>
</reference>
<dbReference type="EMBL" id="QKZI01000003">
    <property type="protein sequence ID" value="PZX04808.1"/>
    <property type="molecule type" value="Genomic_DNA"/>
</dbReference>
<dbReference type="NCBIfam" id="TIGR01617">
    <property type="entry name" value="arsC_related"/>
    <property type="match status" value="1"/>
</dbReference>
<name>A0A2W7MFV6_9BACI</name>
<dbReference type="PROSITE" id="PS51353">
    <property type="entry name" value="ARSC"/>
    <property type="match status" value="1"/>
</dbReference>
<dbReference type="RefSeq" id="WP_111439469.1">
    <property type="nucleotide sequence ID" value="NZ_QKZI01000003.1"/>
</dbReference>
<dbReference type="Proteomes" id="UP000248646">
    <property type="component" value="Unassembled WGS sequence"/>
</dbReference>
<dbReference type="PANTHER" id="PTHR30041:SF8">
    <property type="entry name" value="PROTEIN YFFB"/>
    <property type="match status" value="1"/>
</dbReference>
<proteinExistence type="inferred from homology"/>
<dbReference type="InterPro" id="IPR006504">
    <property type="entry name" value="Tscrpt_reg_Spx/MgsR"/>
</dbReference>
<dbReference type="InterPro" id="IPR006660">
    <property type="entry name" value="Arsenate_reductase-like"/>
</dbReference>
<evidence type="ECO:0000256" key="1">
    <source>
        <dbReference type="PROSITE-ProRule" id="PRU01282"/>
    </source>
</evidence>
<dbReference type="AlphaFoldDB" id="A0A2W7MFV6"/>
<evidence type="ECO:0000313" key="2">
    <source>
        <dbReference type="EMBL" id="PZX04808.1"/>
    </source>
</evidence>
<sequence length="120" mass="14155">MTIQYYGYPKCTTCLKALKWLKGNNLAFEQNHIVENPPSKELLREMLEKSELDIKKFFNTSGMKYRELQLKDKLSQMSIEEQLELLASEGMLIKRPIVYNGKQLTLGYKEAEFEQTWKIQ</sequence>
<dbReference type="CDD" id="cd03036">
    <property type="entry name" value="ArsC_like"/>
    <property type="match status" value="1"/>
</dbReference>
<dbReference type="InterPro" id="IPR036249">
    <property type="entry name" value="Thioredoxin-like_sf"/>
</dbReference>
<gene>
    <name evidence="2" type="ORF">C7437_10357</name>
</gene>
<keyword evidence="3" id="KW-1185">Reference proteome</keyword>
<dbReference type="PANTHER" id="PTHR30041">
    <property type="entry name" value="ARSENATE REDUCTASE"/>
    <property type="match status" value="1"/>
</dbReference>
<dbReference type="Gene3D" id="3.40.30.10">
    <property type="entry name" value="Glutaredoxin"/>
    <property type="match status" value="1"/>
</dbReference>
<dbReference type="OrthoDB" id="9794155at2"/>
<comment type="caution">
    <text evidence="2">The sequence shown here is derived from an EMBL/GenBank/DDBJ whole genome shotgun (WGS) entry which is preliminary data.</text>
</comment>
<organism evidence="2 3">
    <name type="scientific">Psychrobacillus insolitus</name>
    <dbReference type="NCBI Taxonomy" id="1461"/>
    <lineage>
        <taxon>Bacteria</taxon>
        <taxon>Bacillati</taxon>
        <taxon>Bacillota</taxon>
        <taxon>Bacilli</taxon>
        <taxon>Bacillales</taxon>
        <taxon>Bacillaceae</taxon>
        <taxon>Psychrobacillus</taxon>
    </lineage>
</organism>
<dbReference type="SUPFAM" id="SSF52833">
    <property type="entry name" value="Thioredoxin-like"/>
    <property type="match status" value="1"/>
</dbReference>
<evidence type="ECO:0000313" key="3">
    <source>
        <dbReference type="Proteomes" id="UP000248646"/>
    </source>
</evidence>
<comment type="similarity">
    <text evidence="1">Belongs to the ArsC family.</text>
</comment>
<accession>A0A2W7MFV6</accession>
<protein>
    <submittedName>
        <fullName evidence="2">Arsenate reductase</fullName>
    </submittedName>
</protein>